<keyword evidence="1" id="KW-1133">Transmembrane helix</keyword>
<keyword evidence="1" id="KW-0812">Transmembrane</keyword>
<evidence type="ECO:0000256" key="1">
    <source>
        <dbReference type="SAM" id="Phobius"/>
    </source>
</evidence>
<gene>
    <name evidence="2" type="ORF">Sam112_gp33</name>
</gene>
<feature type="transmembrane region" description="Helical" evidence="1">
    <location>
        <begin position="12"/>
        <end position="32"/>
    </location>
</feature>
<protein>
    <submittedName>
        <fullName evidence="2">Uncharacterized protein</fullName>
    </submittedName>
</protein>
<dbReference type="EMBL" id="MN604230">
    <property type="protein sequence ID" value="QGF21735.1"/>
    <property type="molecule type" value="Genomic_DNA"/>
</dbReference>
<accession>A0A5Q2FA57</accession>
<evidence type="ECO:0000313" key="3">
    <source>
        <dbReference type="Proteomes" id="UP000343370"/>
    </source>
</evidence>
<dbReference type="Proteomes" id="UP000343370">
    <property type="component" value="Segment"/>
</dbReference>
<evidence type="ECO:0000313" key="2">
    <source>
        <dbReference type="EMBL" id="QGF21735.1"/>
    </source>
</evidence>
<organism evidence="2 3">
    <name type="scientific">Bacillus phage vB_BcM_Sam112</name>
    <dbReference type="NCBI Taxonomy" id="2663324"/>
    <lineage>
        <taxon>Viruses</taxon>
        <taxon>Duplodnaviria</taxon>
        <taxon>Heunggongvirae</taxon>
        <taxon>Uroviricota</taxon>
        <taxon>Caudoviricetes</taxon>
        <taxon>Trautnerviridae</taxon>
        <taxon>Prospektnaukivirus</taxon>
        <taxon>Prospektnaukivirus sam112</taxon>
    </lineage>
</organism>
<name>A0A5Q2FA57_9CAUD</name>
<keyword evidence="3" id="KW-1185">Reference proteome</keyword>
<keyword evidence="1" id="KW-0472">Membrane</keyword>
<proteinExistence type="predicted"/>
<reference evidence="2 3" key="1">
    <citation type="submission" date="2019-10" db="EMBL/GenBank/DDBJ databases">
        <authorList>
            <person name="Kazantseva O."/>
            <person name="Piligrimova E."/>
            <person name="Shadrin A."/>
            <person name="Zagorodny V."/>
        </authorList>
    </citation>
    <scope>NUCLEOTIDE SEQUENCE [LARGE SCALE GENOMIC DNA]</scope>
</reference>
<sequence>MKLKAEIKEALFWGSALVGIGYAVVFIMSYGITYL</sequence>